<dbReference type="InterPro" id="IPR051531">
    <property type="entry name" value="N-acetyltransferase"/>
</dbReference>
<dbReference type="Pfam" id="PF13302">
    <property type="entry name" value="Acetyltransf_3"/>
    <property type="match status" value="1"/>
</dbReference>
<accession>A0A7X2MXF4</accession>
<sequence>MNTERLKFVPLSYEYLDQYYEEFSEDITRYQYPDSFKSRDDAEKFFNWFIKLNQERTSMIFILLDAEDESFVGDVEAHGLDTDTPELGVWIAKRHQNKGYAYEAIKSFIDYLKANYTIESFIYEADSRNTASQRLAEKLGAVKGEHEDIVTESGKELQLDTYYIK</sequence>
<dbReference type="SUPFAM" id="SSF55729">
    <property type="entry name" value="Acyl-CoA N-acyltransferases (Nat)"/>
    <property type="match status" value="1"/>
</dbReference>
<proteinExistence type="predicted"/>
<reference evidence="2 3" key="1">
    <citation type="submission" date="2019-08" db="EMBL/GenBank/DDBJ databases">
        <title>In-depth cultivation of the pig gut microbiome towards novel bacterial diversity and tailored functional studies.</title>
        <authorList>
            <person name="Wylensek D."/>
            <person name="Hitch T.C.A."/>
            <person name="Clavel T."/>
        </authorList>
    </citation>
    <scope>NUCLEOTIDE SEQUENCE [LARGE SCALE GENOMIC DNA]</scope>
    <source>
        <strain evidence="2 3">WCA-383-APC-5B</strain>
    </source>
</reference>
<name>A0A7X2MXF4_9CLOT</name>
<evidence type="ECO:0000313" key="2">
    <source>
        <dbReference type="EMBL" id="MSR90410.1"/>
    </source>
</evidence>
<dbReference type="PANTHER" id="PTHR43792">
    <property type="entry name" value="GNAT FAMILY, PUTATIVE (AFU_ORTHOLOGUE AFUA_3G00765)-RELATED-RELATED"/>
    <property type="match status" value="1"/>
</dbReference>
<feature type="domain" description="N-acetyltransferase" evidence="1">
    <location>
        <begin position="6"/>
        <end position="165"/>
    </location>
</feature>
<keyword evidence="3" id="KW-1185">Reference proteome</keyword>
<keyword evidence="2" id="KW-0808">Transferase</keyword>
<protein>
    <submittedName>
        <fullName evidence="2">GNAT family N-acetyltransferase</fullName>
    </submittedName>
</protein>
<dbReference type="RefSeq" id="WP_154530295.1">
    <property type="nucleotide sequence ID" value="NZ_VULX01000002.1"/>
</dbReference>
<dbReference type="Gene3D" id="3.40.630.30">
    <property type="match status" value="1"/>
</dbReference>
<dbReference type="InterPro" id="IPR000182">
    <property type="entry name" value="GNAT_dom"/>
</dbReference>
<dbReference type="AlphaFoldDB" id="A0A7X2MXF4"/>
<dbReference type="PROSITE" id="PS51186">
    <property type="entry name" value="GNAT"/>
    <property type="match status" value="1"/>
</dbReference>
<organism evidence="2 3">
    <name type="scientific">Inconstantimicrobium porci</name>
    <dbReference type="NCBI Taxonomy" id="2652291"/>
    <lineage>
        <taxon>Bacteria</taxon>
        <taxon>Bacillati</taxon>
        <taxon>Bacillota</taxon>
        <taxon>Clostridia</taxon>
        <taxon>Eubacteriales</taxon>
        <taxon>Clostridiaceae</taxon>
        <taxon>Inconstantimicrobium</taxon>
    </lineage>
</organism>
<evidence type="ECO:0000313" key="3">
    <source>
        <dbReference type="Proteomes" id="UP000460287"/>
    </source>
</evidence>
<gene>
    <name evidence="2" type="ORF">FYJ33_03005</name>
</gene>
<comment type="caution">
    <text evidence="2">The sequence shown here is derived from an EMBL/GenBank/DDBJ whole genome shotgun (WGS) entry which is preliminary data.</text>
</comment>
<dbReference type="InterPro" id="IPR016181">
    <property type="entry name" value="Acyl_CoA_acyltransferase"/>
</dbReference>
<dbReference type="Proteomes" id="UP000460287">
    <property type="component" value="Unassembled WGS sequence"/>
</dbReference>
<dbReference type="EMBL" id="VULX01000002">
    <property type="protein sequence ID" value="MSR90410.1"/>
    <property type="molecule type" value="Genomic_DNA"/>
</dbReference>
<dbReference type="GO" id="GO:0016747">
    <property type="term" value="F:acyltransferase activity, transferring groups other than amino-acyl groups"/>
    <property type="evidence" value="ECO:0007669"/>
    <property type="project" value="InterPro"/>
</dbReference>
<evidence type="ECO:0000259" key="1">
    <source>
        <dbReference type="PROSITE" id="PS51186"/>
    </source>
</evidence>